<dbReference type="NCBIfam" id="TIGR01951">
    <property type="entry name" value="nusB"/>
    <property type="match status" value="1"/>
</dbReference>
<name>A0AAT9LEE6_9FIRM</name>
<evidence type="ECO:0000256" key="4">
    <source>
        <dbReference type="ARBA" id="ARBA00023015"/>
    </source>
</evidence>
<dbReference type="HAMAP" id="MF_00073">
    <property type="entry name" value="NusB"/>
    <property type="match status" value="1"/>
</dbReference>
<dbReference type="GO" id="GO:0031564">
    <property type="term" value="P:transcription antitermination"/>
    <property type="evidence" value="ECO:0007669"/>
    <property type="project" value="UniProtKB-KW"/>
</dbReference>
<evidence type="ECO:0000256" key="2">
    <source>
        <dbReference type="ARBA" id="ARBA00022814"/>
    </source>
</evidence>
<dbReference type="InterPro" id="IPR035926">
    <property type="entry name" value="NusB-like_sf"/>
</dbReference>
<dbReference type="PANTHER" id="PTHR11078:SF3">
    <property type="entry name" value="ANTITERMINATION NUSB DOMAIN-CONTAINING PROTEIN"/>
    <property type="match status" value="1"/>
</dbReference>
<evidence type="ECO:0000256" key="3">
    <source>
        <dbReference type="ARBA" id="ARBA00022884"/>
    </source>
</evidence>
<keyword evidence="5 6" id="KW-0804">Transcription</keyword>
<gene>
    <name evidence="6 8" type="primary">nusB</name>
    <name evidence="8" type="ORF">IMF26_02315</name>
</gene>
<feature type="domain" description="NusB/RsmB/TIM44" evidence="7">
    <location>
        <begin position="9"/>
        <end position="138"/>
    </location>
</feature>
<comment type="function">
    <text evidence="6">Involved in transcription antitermination. Required for transcription of ribosomal RNA (rRNA) genes. Binds specifically to the boxA antiterminator sequence of the ribosomal RNA (rrn) operons.</text>
</comment>
<dbReference type="EMBL" id="CP062796">
    <property type="protein sequence ID" value="QUL98927.1"/>
    <property type="molecule type" value="Genomic_DNA"/>
</dbReference>
<dbReference type="Pfam" id="PF01029">
    <property type="entry name" value="NusB"/>
    <property type="match status" value="1"/>
</dbReference>
<reference evidence="8" key="2">
    <citation type="journal article" date="2023" name="Biology">
        <title>Prokaryotic Life Associated with Coal-Fire Gas Vents Revealed by Metagenomics.</title>
        <authorList>
            <person name="Kadnikov V.V."/>
            <person name="Mardanov A.V."/>
            <person name="Beletsky A.V."/>
            <person name="Karnachuk O.V."/>
            <person name="Ravin N.V."/>
        </authorList>
    </citation>
    <scope>NUCLEOTIDE SEQUENCE</scope>
    <source>
        <strain evidence="8">Bu02</strain>
    </source>
</reference>
<keyword evidence="3 6" id="KW-0694">RNA-binding</keyword>
<evidence type="ECO:0000256" key="5">
    <source>
        <dbReference type="ARBA" id="ARBA00023163"/>
    </source>
</evidence>
<evidence type="ECO:0000256" key="6">
    <source>
        <dbReference type="HAMAP-Rule" id="MF_00073"/>
    </source>
</evidence>
<evidence type="ECO:0000256" key="1">
    <source>
        <dbReference type="ARBA" id="ARBA00005952"/>
    </source>
</evidence>
<reference evidence="8" key="1">
    <citation type="submission" date="2020-10" db="EMBL/GenBank/DDBJ databases">
        <authorList>
            <person name="Kadnikov V."/>
            <person name="Beletsky A.V."/>
            <person name="Mardanov A.V."/>
            <person name="Karnachuk O.V."/>
            <person name="Ravin N.V."/>
        </authorList>
    </citation>
    <scope>NUCLEOTIDE SEQUENCE</scope>
    <source>
        <strain evidence="8">Bu02</strain>
    </source>
</reference>
<dbReference type="InterPro" id="IPR011605">
    <property type="entry name" value="NusB_fam"/>
</dbReference>
<organism evidence="8">
    <name type="scientific">Candidatus Fermentithermobacillus carboniphilus</name>
    <dbReference type="NCBI Taxonomy" id="3085328"/>
    <lineage>
        <taxon>Bacteria</taxon>
        <taxon>Bacillati</taxon>
        <taxon>Bacillota</taxon>
        <taxon>Candidatus Fermentithermobacillia</taxon>
        <taxon>Candidatus Fermentithermobacillales</taxon>
        <taxon>Candidatus Fermentithermobacillaceae</taxon>
        <taxon>Candidatus Fermentithermobacillus</taxon>
    </lineage>
</organism>
<dbReference type="KEGG" id="fcz:IMF26_02315"/>
<keyword evidence="4 6" id="KW-0805">Transcription regulation</keyword>
<dbReference type="GO" id="GO:0005829">
    <property type="term" value="C:cytosol"/>
    <property type="evidence" value="ECO:0007669"/>
    <property type="project" value="TreeGrafter"/>
</dbReference>
<evidence type="ECO:0000259" key="7">
    <source>
        <dbReference type="Pfam" id="PF01029"/>
    </source>
</evidence>
<dbReference type="GO" id="GO:0006353">
    <property type="term" value="P:DNA-templated transcription termination"/>
    <property type="evidence" value="ECO:0007669"/>
    <property type="project" value="UniProtKB-UniRule"/>
</dbReference>
<protein>
    <recommendedName>
        <fullName evidence="6">Transcription antitermination protein NusB</fullName>
    </recommendedName>
    <alternativeName>
        <fullName evidence="6">Antitermination factor NusB</fullName>
    </alternativeName>
</protein>
<dbReference type="SUPFAM" id="SSF48013">
    <property type="entry name" value="NusB-like"/>
    <property type="match status" value="1"/>
</dbReference>
<dbReference type="InterPro" id="IPR006027">
    <property type="entry name" value="NusB_RsmB_TIM44"/>
</dbReference>
<dbReference type="Gene3D" id="1.10.940.10">
    <property type="entry name" value="NusB-like"/>
    <property type="match status" value="1"/>
</dbReference>
<proteinExistence type="inferred from homology"/>
<accession>A0AAT9LEE6</accession>
<dbReference type="GO" id="GO:0003723">
    <property type="term" value="F:RNA binding"/>
    <property type="evidence" value="ECO:0007669"/>
    <property type="project" value="UniProtKB-UniRule"/>
</dbReference>
<comment type="similarity">
    <text evidence="1 6">Belongs to the NusB family.</text>
</comment>
<evidence type="ECO:0000313" key="8">
    <source>
        <dbReference type="EMBL" id="QUL98927.1"/>
    </source>
</evidence>
<keyword evidence="2 6" id="KW-0889">Transcription antitermination</keyword>
<sequence>MTSKRITRHDARILALSALFCWEVGKLDPEDALAYLLHELSSEGAEPRSLAANADYAERLVREAVRNVTAIDQAIEEVSEGWPLSRMPRVDLSIMRLAVAEGAYVKGAPIEVVLDEAVELAKEFSSHASPRFINGLLVAIFGKMGCAGIREKG</sequence>
<dbReference type="PANTHER" id="PTHR11078">
    <property type="entry name" value="N UTILIZATION SUBSTANCE PROTEIN B-RELATED"/>
    <property type="match status" value="1"/>
</dbReference>
<dbReference type="AlphaFoldDB" id="A0AAT9LEE6"/>